<name>A0A1M5NLI3_9FIRM</name>
<keyword evidence="2" id="KW-1185">Reference proteome</keyword>
<proteinExistence type="predicted"/>
<evidence type="ECO:0000313" key="2">
    <source>
        <dbReference type="Proteomes" id="UP000242329"/>
    </source>
</evidence>
<dbReference type="EMBL" id="FQWY01000017">
    <property type="protein sequence ID" value="SHG90391.1"/>
    <property type="molecule type" value="Genomic_DNA"/>
</dbReference>
<accession>A0A1M5NLI3</accession>
<evidence type="ECO:0000313" key="1">
    <source>
        <dbReference type="EMBL" id="SHG90391.1"/>
    </source>
</evidence>
<organism evidence="1 2">
    <name type="scientific">Thermosyntropha lipolytica DSM 11003</name>
    <dbReference type="NCBI Taxonomy" id="1123382"/>
    <lineage>
        <taxon>Bacteria</taxon>
        <taxon>Bacillati</taxon>
        <taxon>Bacillota</taxon>
        <taxon>Clostridia</taxon>
        <taxon>Eubacteriales</taxon>
        <taxon>Syntrophomonadaceae</taxon>
        <taxon>Thermosyntropha</taxon>
    </lineage>
</organism>
<protein>
    <submittedName>
        <fullName evidence="1">Uncharacterized protein</fullName>
    </submittedName>
</protein>
<dbReference type="Proteomes" id="UP000242329">
    <property type="component" value="Unassembled WGS sequence"/>
</dbReference>
<dbReference type="AlphaFoldDB" id="A0A1M5NLI3"/>
<reference evidence="2" key="1">
    <citation type="submission" date="2016-11" db="EMBL/GenBank/DDBJ databases">
        <authorList>
            <person name="Varghese N."/>
            <person name="Submissions S."/>
        </authorList>
    </citation>
    <scope>NUCLEOTIDE SEQUENCE [LARGE SCALE GENOMIC DNA]</scope>
    <source>
        <strain evidence="2">DSM 11003</strain>
    </source>
</reference>
<sequence>MLARGFKNPKLLLKVLLCYLDNIPRDYEYLFFATTIIDIELEELMEYTRELRLERREDFMTLAERMRREGMEKGRKEGREEERKEAKCFTKRVGHRNNNRDYRAFSGKDRGVKEKAELKSTGGRLESKTAQKNRSLVFIATTISYPVMIWVMKEAGIRSKPASRWGIKCSPAILCVSHIT</sequence>
<gene>
    <name evidence="1" type="ORF">SAMN02745221_01244</name>
</gene>